<accession>A0A4U5MCH7</accession>
<dbReference type="GO" id="GO:0004623">
    <property type="term" value="F:phospholipase A2 activity"/>
    <property type="evidence" value="ECO:0007669"/>
    <property type="project" value="InterPro"/>
</dbReference>
<dbReference type="PROSITE" id="PS00118">
    <property type="entry name" value="PA2_HIS"/>
    <property type="match status" value="1"/>
</dbReference>
<dbReference type="GO" id="GO:0005576">
    <property type="term" value="C:extracellular region"/>
    <property type="evidence" value="ECO:0007669"/>
    <property type="project" value="UniProtKB-SubCell"/>
</dbReference>
<dbReference type="InterPro" id="IPR036444">
    <property type="entry name" value="PLipase_A2_dom_sf"/>
</dbReference>
<feature type="chain" id="PRO_5020516072" description="Phospholipase A2-like central domain-containing protein" evidence="5">
    <location>
        <begin position="20"/>
        <end position="242"/>
    </location>
</feature>
<keyword evidence="4" id="KW-0443">Lipid metabolism</keyword>
<keyword evidence="2" id="KW-0964">Secreted</keyword>
<dbReference type="STRING" id="34508.A0A4U5MCH7"/>
<dbReference type="Pfam" id="PF05826">
    <property type="entry name" value="Phospholip_A2_2"/>
    <property type="match status" value="1"/>
</dbReference>
<feature type="domain" description="Phospholipase A2-like central" evidence="6">
    <location>
        <begin position="115"/>
        <end position="208"/>
    </location>
</feature>
<evidence type="ECO:0000256" key="2">
    <source>
        <dbReference type="ARBA" id="ARBA00022525"/>
    </source>
</evidence>
<dbReference type="OrthoDB" id="6075074at2759"/>
<name>A0A4U5MCH7_STECR</name>
<reference evidence="7 8" key="1">
    <citation type="journal article" date="2015" name="Genome Biol.">
        <title>Comparative genomics of Steinernema reveals deeply conserved gene regulatory networks.</title>
        <authorList>
            <person name="Dillman A.R."/>
            <person name="Macchietto M."/>
            <person name="Porter C.F."/>
            <person name="Rogers A."/>
            <person name="Williams B."/>
            <person name="Antoshechkin I."/>
            <person name="Lee M.M."/>
            <person name="Goodwin Z."/>
            <person name="Lu X."/>
            <person name="Lewis E.E."/>
            <person name="Goodrich-Blair H."/>
            <person name="Stock S.P."/>
            <person name="Adams B.J."/>
            <person name="Sternberg P.W."/>
            <person name="Mortazavi A."/>
        </authorList>
    </citation>
    <scope>NUCLEOTIDE SEQUENCE [LARGE SCALE GENOMIC DNA]</scope>
    <source>
        <strain evidence="7 8">ALL</strain>
    </source>
</reference>
<evidence type="ECO:0000256" key="1">
    <source>
        <dbReference type="ARBA" id="ARBA00004613"/>
    </source>
</evidence>
<evidence type="ECO:0000259" key="6">
    <source>
        <dbReference type="Pfam" id="PF05826"/>
    </source>
</evidence>
<dbReference type="InterPro" id="IPR033113">
    <property type="entry name" value="PLA2_histidine"/>
</dbReference>
<evidence type="ECO:0000256" key="5">
    <source>
        <dbReference type="SAM" id="SignalP"/>
    </source>
</evidence>
<protein>
    <recommendedName>
        <fullName evidence="6">Phospholipase A2-like central domain-containing protein</fullName>
    </recommendedName>
</protein>
<dbReference type="EMBL" id="AZBU02000008">
    <property type="protein sequence ID" value="TKR66829.1"/>
    <property type="molecule type" value="Genomic_DNA"/>
</dbReference>
<organism evidence="7 8">
    <name type="scientific">Steinernema carpocapsae</name>
    <name type="common">Entomopathogenic nematode</name>
    <dbReference type="NCBI Taxonomy" id="34508"/>
    <lineage>
        <taxon>Eukaryota</taxon>
        <taxon>Metazoa</taxon>
        <taxon>Ecdysozoa</taxon>
        <taxon>Nematoda</taxon>
        <taxon>Chromadorea</taxon>
        <taxon>Rhabditida</taxon>
        <taxon>Tylenchina</taxon>
        <taxon>Panagrolaimomorpha</taxon>
        <taxon>Strongyloidoidea</taxon>
        <taxon>Steinernematidae</taxon>
        <taxon>Steinernema</taxon>
    </lineage>
</organism>
<dbReference type="GO" id="GO:0006644">
    <property type="term" value="P:phospholipid metabolic process"/>
    <property type="evidence" value="ECO:0007669"/>
    <property type="project" value="InterPro"/>
</dbReference>
<evidence type="ECO:0000256" key="3">
    <source>
        <dbReference type="ARBA" id="ARBA00022963"/>
    </source>
</evidence>
<keyword evidence="8" id="KW-1185">Reference proteome</keyword>
<evidence type="ECO:0000256" key="4">
    <source>
        <dbReference type="ARBA" id="ARBA00023098"/>
    </source>
</evidence>
<sequence length="242" mass="27887">MLLFPLTLALTTVSIFVDGTKYARRVRVIGDGLEVHETTDFSRLFVSELLDGELIDCREVTDIGELSYRIPSLNSSNDDVESEDDVGDQPFITVFSQCKHQSRARNNRQKRSMMILPGTQWCGSGHKADHAHHTTSETDMCCRQHDSCPMFIKPGELKYGTRNYLPYTVSYCKCDLRFYSCLKRTESSTGNLLGRFFFNMLHNQCFDLEREKACVEWHLFGFGGCKKYGRKLVAEFRKLPRY</sequence>
<dbReference type="InterPro" id="IPR016090">
    <property type="entry name" value="PLA2-like_dom"/>
</dbReference>
<feature type="signal peptide" evidence="5">
    <location>
        <begin position="1"/>
        <end position="19"/>
    </location>
</feature>
<reference evidence="7 8" key="2">
    <citation type="journal article" date="2019" name="G3 (Bethesda)">
        <title>Hybrid Assembly of the Genome of the Entomopathogenic Nematode Steinernema carpocapsae Identifies the X-Chromosome.</title>
        <authorList>
            <person name="Serra L."/>
            <person name="Macchietto M."/>
            <person name="Macias-Munoz A."/>
            <person name="McGill C.J."/>
            <person name="Rodriguez I.M."/>
            <person name="Rodriguez B."/>
            <person name="Murad R."/>
            <person name="Mortazavi A."/>
        </authorList>
    </citation>
    <scope>NUCLEOTIDE SEQUENCE [LARGE SCALE GENOMIC DNA]</scope>
    <source>
        <strain evidence="7 8">ALL</strain>
    </source>
</reference>
<keyword evidence="3" id="KW-0442">Lipid degradation</keyword>
<evidence type="ECO:0000313" key="8">
    <source>
        <dbReference type="Proteomes" id="UP000298663"/>
    </source>
</evidence>
<dbReference type="PANTHER" id="PTHR12253">
    <property type="entry name" value="RH14732P"/>
    <property type="match status" value="1"/>
</dbReference>
<evidence type="ECO:0000313" key="7">
    <source>
        <dbReference type="EMBL" id="TKR66829.1"/>
    </source>
</evidence>
<gene>
    <name evidence="7" type="ORF">L596_023065</name>
</gene>
<proteinExistence type="predicted"/>
<dbReference type="AlphaFoldDB" id="A0A4U5MCH7"/>
<dbReference type="GO" id="GO:0016042">
    <property type="term" value="P:lipid catabolic process"/>
    <property type="evidence" value="ECO:0007669"/>
    <property type="project" value="UniProtKB-KW"/>
</dbReference>
<dbReference type="Proteomes" id="UP000298663">
    <property type="component" value="Unassembled WGS sequence"/>
</dbReference>
<dbReference type="GO" id="GO:0050482">
    <property type="term" value="P:arachidonate secretion"/>
    <property type="evidence" value="ECO:0007669"/>
    <property type="project" value="InterPro"/>
</dbReference>
<dbReference type="SUPFAM" id="SSF48619">
    <property type="entry name" value="Phospholipase A2, PLA2"/>
    <property type="match status" value="1"/>
</dbReference>
<keyword evidence="5" id="KW-0732">Signal</keyword>
<comment type="subcellular location">
    <subcellularLocation>
        <location evidence="1">Secreted</location>
    </subcellularLocation>
</comment>
<dbReference type="Gene3D" id="1.20.90.10">
    <property type="entry name" value="Phospholipase A2 domain"/>
    <property type="match status" value="1"/>
</dbReference>
<comment type="caution">
    <text evidence="7">The sequence shown here is derived from an EMBL/GenBank/DDBJ whole genome shotgun (WGS) entry which is preliminary data.</text>
</comment>